<dbReference type="GO" id="GO:0046872">
    <property type="term" value="F:metal ion binding"/>
    <property type="evidence" value="ECO:0007669"/>
    <property type="project" value="UniProtKB-KW"/>
</dbReference>
<keyword evidence="4" id="KW-0055">Arginine biosynthesis</keyword>
<dbReference type="RefSeq" id="WP_071469765.1">
    <property type="nucleotide sequence ID" value="NZ_MEHT01000018.1"/>
</dbReference>
<dbReference type="AlphaFoldDB" id="A0A2W7QDG8"/>
<evidence type="ECO:0000256" key="6">
    <source>
        <dbReference type="ARBA" id="ARBA00022723"/>
    </source>
</evidence>
<organism evidence="11 12">
    <name type="scientific">Roseinatronobacter thiooxidans</name>
    <dbReference type="NCBI Taxonomy" id="121821"/>
    <lineage>
        <taxon>Bacteria</taxon>
        <taxon>Pseudomonadati</taxon>
        <taxon>Pseudomonadota</taxon>
        <taxon>Alphaproteobacteria</taxon>
        <taxon>Rhodobacterales</taxon>
        <taxon>Paracoccaceae</taxon>
        <taxon>Roseinatronobacter</taxon>
    </lineage>
</organism>
<evidence type="ECO:0000256" key="9">
    <source>
        <dbReference type="ARBA" id="ARBA00023285"/>
    </source>
</evidence>
<dbReference type="Pfam" id="PF07687">
    <property type="entry name" value="M20_dimer"/>
    <property type="match status" value="1"/>
</dbReference>
<dbReference type="NCBIfam" id="NF005710">
    <property type="entry name" value="PRK07522.1"/>
    <property type="match status" value="1"/>
</dbReference>
<dbReference type="NCBIfam" id="TIGR01892">
    <property type="entry name" value="AcOrn-deacetyl"/>
    <property type="match status" value="1"/>
</dbReference>
<comment type="caution">
    <text evidence="11">The sequence shown here is derived from an EMBL/GenBank/DDBJ whole genome shotgun (WGS) entry which is preliminary data.</text>
</comment>
<comment type="cofactor">
    <cofactor evidence="1">
        <name>Zn(2+)</name>
        <dbReference type="ChEBI" id="CHEBI:29105"/>
    </cofactor>
</comment>
<dbReference type="PANTHER" id="PTHR43808:SF31">
    <property type="entry name" value="N-ACETYL-L-CITRULLINE DEACETYLASE"/>
    <property type="match status" value="1"/>
</dbReference>
<dbReference type="STRING" id="121821.GCA_001870675_00951"/>
<evidence type="ECO:0000256" key="4">
    <source>
        <dbReference type="ARBA" id="ARBA00022571"/>
    </source>
</evidence>
<evidence type="ECO:0000256" key="1">
    <source>
        <dbReference type="ARBA" id="ARBA00001947"/>
    </source>
</evidence>
<keyword evidence="7" id="KW-0378">Hydrolase</keyword>
<dbReference type="Pfam" id="PF01546">
    <property type="entry name" value="Peptidase_M20"/>
    <property type="match status" value="1"/>
</dbReference>
<dbReference type="OrthoDB" id="9809784at2"/>
<dbReference type="Gene3D" id="3.30.70.360">
    <property type="match status" value="1"/>
</dbReference>
<comment type="similarity">
    <text evidence="2">Belongs to the peptidase M20A family. ArgE subfamily.</text>
</comment>
<dbReference type="GO" id="GO:0008777">
    <property type="term" value="F:acetylornithine deacetylase activity"/>
    <property type="evidence" value="ECO:0007669"/>
    <property type="project" value="TreeGrafter"/>
</dbReference>
<dbReference type="InterPro" id="IPR001261">
    <property type="entry name" value="ArgE/DapE_CS"/>
</dbReference>
<feature type="domain" description="Peptidase M20 dimerisation" evidence="10">
    <location>
        <begin position="180"/>
        <end position="290"/>
    </location>
</feature>
<evidence type="ECO:0000259" key="10">
    <source>
        <dbReference type="Pfam" id="PF07687"/>
    </source>
</evidence>
<evidence type="ECO:0000256" key="3">
    <source>
        <dbReference type="ARBA" id="ARBA00022490"/>
    </source>
</evidence>
<keyword evidence="3" id="KW-0963">Cytoplasm</keyword>
<dbReference type="InterPro" id="IPR011650">
    <property type="entry name" value="Peptidase_M20_dimer"/>
</dbReference>
<sequence length="396" mass="42618">MHNPPNADRLARCKHLLAELVAFPTVSSDSNRALTLALAEYLEDSGARVWTQADATGEKLNLFATIGPECDGGVILSGHTDVVPVAEQPWSSDPFVMTQRDGRLYGRGTCDMKGFVAACVTMAPEFARRNLAVPVHFAFTYDEEVGCFGAQALTASLQKRGIRPAAAIIGEPSQMQVIDGHKGCFEYTTWFTGLEGHGSAPDLGVNAVEYASRFVMKLLELRKALQARAPAGCPFDPPHTTINMGLLAGGVAHNVIPGKARLEWEMRPVQPSDADFVKDALERLVQDELLPEMRAIHPQADIHTQIVAEVVGLLPEPQNPARDLVMALTGANGAGLVPFGTEAGLFQTIGIPSVICGPGSIAQAHKPDEYLDETQLDLCLHMLDLLGDRLERGPVT</sequence>
<accession>A0A2W7QDG8</accession>
<reference evidence="11 12" key="1">
    <citation type="submission" date="2018-06" db="EMBL/GenBank/DDBJ databases">
        <title>Genomic Encyclopedia of Archaeal and Bacterial Type Strains, Phase II (KMG-II): from individual species to whole genera.</title>
        <authorList>
            <person name="Goeker M."/>
        </authorList>
    </citation>
    <scope>NUCLEOTIDE SEQUENCE [LARGE SCALE GENOMIC DNA]</scope>
    <source>
        <strain evidence="11 12">DSM 13087</strain>
    </source>
</reference>
<dbReference type="PROSITE" id="PS00759">
    <property type="entry name" value="ARGE_DAPE_CPG2_2"/>
    <property type="match status" value="1"/>
</dbReference>
<evidence type="ECO:0000256" key="5">
    <source>
        <dbReference type="ARBA" id="ARBA00022605"/>
    </source>
</evidence>
<keyword evidence="9" id="KW-0170">Cobalt</keyword>
<proteinExistence type="inferred from homology"/>
<dbReference type="SUPFAM" id="SSF55031">
    <property type="entry name" value="Bacterial exopeptidase dimerisation domain"/>
    <property type="match status" value="1"/>
</dbReference>
<dbReference type="CDD" id="cd03894">
    <property type="entry name" value="M20_ArgE"/>
    <property type="match status" value="1"/>
</dbReference>
<dbReference type="Gene3D" id="3.40.630.10">
    <property type="entry name" value="Zn peptidases"/>
    <property type="match status" value="1"/>
</dbReference>
<evidence type="ECO:0000256" key="8">
    <source>
        <dbReference type="ARBA" id="ARBA00022833"/>
    </source>
</evidence>
<dbReference type="InterPro" id="IPR002933">
    <property type="entry name" value="Peptidase_M20"/>
</dbReference>
<dbReference type="InterPro" id="IPR050072">
    <property type="entry name" value="Peptidase_M20A"/>
</dbReference>
<keyword evidence="5" id="KW-0028">Amino-acid biosynthesis</keyword>
<dbReference type="InterPro" id="IPR010169">
    <property type="entry name" value="AcOrn-deacetyl"/>
</dbReference>
<keyword evidence="12" id="KW-1185">Reference proteome</keyword>
<dbReference type="SUPFAM" id="SSF53187">
    <property type="entry name" value="Zn-dependent exopeptidases"/>
    <property type="match status" value="1"/>
</dbReference>
<evidence type="ECO:0000313" key="11">
    <source>
        <dbReference type="EMBL" id="PZX45516.1"/>
    </source>
</evidence>
<dbReference type="InterPro" id="IPR036264">
    <property type="entry name" value="Bact_exopeptidase_dim_dom"/>
</dbReference>
<dbReference type="GO" id="GO:0006526">
    <property type="term" value="P:L-arginine biosynthetic process"/>
    <property type="evidence" value="ECO:0007669"/>
    <property type="project" value="UniProtKB-KW"/>
</dbReference>
<evidence type="ECO:0000313" key="12">
    <source>
        <dbReference type="Proteomes" id="UP000249364"/>
    </source>
</evidence>
<evidence type="ECO:0000256" key="7">
    <source>
        <dbReference type="ARBA" id="ARBA00022801"/>
    </source>
</evidence>
<keyword evidence="6" id="KW-0479">Metal-binding</keyword>
<dbReference type="EMBL" id="QKZQ01000006">
    <property type="protein sequence ID" value="PZX45516.1"/>
    <property type="molecule type" value="Genomic_DNA"/>
</dbReference>
<keyword evidence="8" id="KW-0862">Zinc</keyword>
<gene>
    <name evidence="11" type="ORF">LY56_01540</name>
</gene>
<name>A0A2W7QDG8_9RHOB</name>
<protein>
    <submittedName>
        <fullName evidence="11">Acetylornithine deacetylase</fullName>
    </submittedName>
</protein>
<evidence type="ECO:0000256" key="2">
    <source>
        <dbReference type="ARBA" id="ARBA00005691"/>
    </source>
</evidence>
<dbReference type="PANTHER" id="PTHR43808">
    <property type="entry name" value="ACETYLORNITHINE DEACETYLASE"/>
    <property type="match status" value="1"/>
</dbReference>
<dbReference type="Proteomes" id="UP000249364">
    <property type="component" value="Unassembled WGS sequence"/>
</dbReference>